<keyword evidence="2" id="KW-1185">Reference proteome</keyword>
<comment type="caution">
    <text evidence="1">The sequence shown here is derived from an EMBL/GenBank/DDBJ whole genome shotgun (WGS) entry which is preliminary data.</text>
</comment>
<proteinExistence type="predicted"/>
<dbReference type="EMBL" id="JAUSVF010000001">
    <property type="protein sequence ID" value="MDQ0320782.1"/>
    <property type="molecule type" value="Genomic_DNA"/>
</dbReference>
<reference evidence="1 2" key="1">
    <citation type="submission" date="2023-07" db="EMBL/GenBank/DDBJ databases">
        <title>Genomic Encyclopedia of Type Strains, Phase IV (KMG-IV): sequencing the most valuable type-strain genomes for metagenomic binning, comparative biology and taxonomic classification.</title>
        <authorList>
            <person name="Goeker M."/>
        </authorList>
    </citation>
    <scope>NUCLEOTIDE SEQUENCE [LARGE SCALE GENOMIC DNA]</scope>
    <source>
        <strain evidence="1 2">DSM 1112</strain>
    </source>
</reference>
<dbReference type="Proteomes" id="UP001230207">
    <property type="component" value="Unassembled WGS sequence"/>
</dbReference>
<protein>
    <submittedName>
        <fullName evidence="1">Uncharacterized protein</fullName>
    </submittedName>
</protein>
<dbReference type="RefSeq" id="WP_307230839.1">
    <property type="nucleotide sequence ID" value="NZ_JAUSVF010000001.1"/>
</dbReference>
<gene>
    <name evidence="1" type="ORF">QO002_002920</name>
</gene>
<organism evidence="1 2">
    <name type="scientific">Pararhizobium capsulatum DSM 1112</name>
    <dbReference type="NCBI Taxonomy" id="1121113"/>
    <lineage>
        <taxon>Bacteria</taxon>
        <taxon>Pseudomonadati</taxon>
        <taxon>Pseudomonadota</taxon>
        <taxon>Alphaproteobacteria</taxon>
        <taxon>Hyphomicrobiales</taxon>
        <taxon>Rhizobiaceae</taxon>
        <taxon>Rhizobium/Agrobacterium group</taxon>
        <taxon>Pararhizobium</taxon>
    </lineage>
</organism>
<name>A0ABU0BV99_9HYPH</name>
<accession>A0ABU0BV99</accession>
<evidence type="ECO:0000313" key="1">
    <source>
        <dbReference type="EMBL" id="MDQ0320782.1"/>
    </source>
</evidence>
<sequence length="52" mass="5326">MLFVINEAVEEIAPFLSGAAGVGKLCSSSSMPSSVSAVVELSSPVQILMTLQ</sequence>
<evidence type="ECO:0000313" key="2">
    <source>
        <dbReference type="Proteomes" id="UP001230207"/>
    </source>
</evidence>